<dbReference type="AlphaFoldDB" id="A0AAD1TG81"/>
<dbReference type="EMBL" id="OW240923">
    <property type="protein sequence ID" value="CAH2326175.1"/>
    <property type="molecule type" value="Genomic_DNA"/>
</dbReference>
<feature type="compositionally biased region" description="Basic and acidic residues" evidence="1">
    <location>
        <begin position="65"/>
        <end position="74"/>
    </location>
</feature>
<protein>
    <submittedName>
        <fullName evidence="2">Uncharacterized protein</fullName>
    </submittedName>
</protein>
<gene>
    <name evidence="2" type="ORF">PECUL_23A044493</name>
</gene>
<accession>A0AAD1TG81</accession>
<dbReference type="Proteomes" id="UP001295444">
    <property type="component" value="Chromosome 12"/>
</dbReference>
<evidence type="ECO:0000313" key="3">
    <source>
        <dbReference type="Proteomes" id="UP001295444"/>
    </source>
</evidence>
<keyword evidence="3" id="KW-1185">Reference proteome</keyword>
<reference evidence="2" key="1">
    <citation type="submission" date="2022-03" db="EMBL/GenBank/DDBJ databases">
        <authorList>
            <person name="Alioto T."/>
            <person name="Alioto T."/>
            <person name="Gomez Garrido J."/>
        </authorList>
    </citation>
    <scope>NUCLEOTIDE SEQUENCE</scope>
</reference>
<evidence type="ECO:0000313" key="2">
    <source>
        <dbReference type="EMBL" id="CAH2326175.1"/>
    </source>
</evidence>
<name>A0AAD1TG81_PELCU</name>
<feature type="region of interest" description="Disordered" evidence="1">
    <location>
        <begin position="38"/>
        <end position="104"/>
    </location>
</feature>
<sequence>MPFFQPPKLGKSKCSSGAYKAPAYISWDTLLGGAVLTRADEIPPQPPQSPTANPVDMRRKQQKPSHGDVQDSRDISTMLQKSAPSKMAAGESGSTRNTSDRMEHKGTQATLMFYSSLTLLTTWPTMKYHLAHHANAARAI</sequence>
<proteinExistence type="predicted"/>
<organism evidence="2 3">
    <name type="scientific">Pelobates cultripes</name>
    <name type="common">Western spadefoot toad</name>
    <dbReference type="NCBI Taxonomy" id="61616"/>
    <lineage>
        <taxon>Eukaryota</taxon>
        <taxon>Metazoa</taxon>
        <taxon>Chordata</taxon>
        <taxon>Craniata</taxon>
        <taxon>Vertebrata</taxon>
        <taxon>Euteleostomi</taxon>
        <taxon>Amphibia</taxon>
        <taxon>Batrachia</taxon>
        <taxon>Anura</taxon>
        <taxon>Pelobatoidea</taxon>
        <taxon>Pelobatidae</taxon>
        <taxon>Pelobates</taxon>
    </lineage>
</organism>
<evidence type="ECO:0000256" key="1">
    <source>
        <dbReference type="SAM" id="MobiDB-lite"/>
    </source>
</evidence>